<feature type="domain" description="NAD-dependent epimerase/dehydratase" evidence="1">
    <location>
        <begin position="7"/>
        <end position="214"/>
    </location>
</feature>
<dbReference type="InterPro" id="IPR001509">
    <property type="entry name" value="Epimerase_deHydtase"/>
</dbReference>
<keyword evidence="3" id="KW-1185">Reference proteome</keyword>
<dbReference type="SUPFAM" id="SSF51735">
    <property type="entry name" value="NAD(P)-binding Rossmann-fold domains"/>
    <property type="match status" value="1"/>
</dbReference>
<dbReference type="AlphaFoldDB" id="A0A6L6XWF9"/>
<protein>
    <submittedName>
        <fullName evidence="2">NAD-dependent epimerase/dehydratase family protein</fullName>
    </submittedName>
</protein>
<dbReference type="EMBL" id="WSEK01000005">
    <property type="protein sequence ID" value="MVQ51550.1"/>
    <property type="molecule type" value="Genomic_DNA"/>
</dbReference>
<sequence>MSDRHVIVGAGPVGRATAIQLAGEGHDVLLVSRSGAGPEIPGVRRVAADAADVDRLSELAAGAVALYNCVNPPSYTVWPEFWPPVAAAFLAAAERTGATLVTASCLYGYGPVDEPMVEGMPDAATTKKARIRALMWADALAAHEAGRIAAAEVRGADYVGPWVGPATSHVVRVREAALAGKTVRVMGRPDQPHSFTDVRDMGRALAAVAQAPRTWGRVWHAPTNAPRTQAEVVADVCRAAGREPVTVKGFPRWVLGVGGAVVPVLRELRETEYQFTRPYVLDSSAIARELGLEPTPWPEVCRATALGVEQAVAHTG</sequence>
<evidence type="ECO:0000313" key="2">
    <source>
        <dbReference type="EMBL" id="MVQ51550.1"/>
    </source>
</evidence>
<gene>
    <name evidence="2" type="ORF">GON03_20420</name>
</gene>
<accession>A0A6L6XWF9</accession>
<organism evidence="2 3">
    <name type="scientific">Nocardioides agri</name>
    <dbReference type="NCBI Taxonomy" id="2682843"/>
    <lineage>
        <taxon>Bacteria</taxon>
        <taxon>Bacillati</taxon>
        <taxon>Actinomycetota</taxon>
        <taxon>Actinomycetes</taxon>
        <taxon>Propionibacteriales</taxon>
        <taxon>Nocardioidaceae</taxon>
        <taxon>Nocardioides</taxon>
    </lineage>
</organism>
<name>A0A6L6XWF9_9ACTN</name>
<reference evidence="2 3" key="1">
    <citation type="submission" date="2019-12" db="EMBL/GenBank/DDBJ databases">
        <authorList>
            <person name="Huq M.A."/>
        </authorList>
    </citation>
    <scope>NUCLEOTIDE SEQUENCE [LARGE SCALE GENOMIC DNA]</scope>
    <source>
        <strain evidence="2 3">MAH-18</strain>
    </source>
</reference>
<dbReference type="RefSeq" id="WP_157346468.1">
    <property type="nucleotide sequence ID" value="NZ_WSEK01000005.1"/>
</dbReference>
<dbReference type="Gene3D" id="3.40.50.720">
    <property type="entry name" value="NAD(P)-binding Rossmann-like Domain"/>
    <property type="match status" value="1"/>
</dbReference>
<evidence type="ECO:0000259" key="1">
    <source>
        <dbReference type="Pfam" id="PF01370"/>
    </source>
</evidence>
<comment type="caution">
    <text evidence="2">The sequence shown here is derived from an EMBL/GenBank/DDBJ whole genome shotgun (WGS) entry which is preliminary data.</text>
</comment>
<proteinExistence type="predicted"/>
<dbReference type="Pfam" id="PF01370">
    <property type="entry name" value="Epimerase"/>
    <property type="match status" value="1"/>
</dbReference>
<dbReference type="InterPro" id="IPR036291">
    <property type="entry name" value="NAD(P)-bd_dom_sf"/>
</dbReference>
<evidence type="ECO:0000313" key="3">
    <source>
        <dbReference type="Proteomes" id="UP000473525"/>
    </source>
</evidence>
<dbReference type="Proteomes" id="UP000473525">
    <property type="component" value="Unassembled WGS sequence"/>
</dbReference>